<protein>
    <submittedName>
        <fullName evidence="1">Uncharacterized protein</fullName>
    </submittedName>
</protein>
<gene>
    <name evidence="1" type="ORF">TCON_2775</name>
</gene>
<proteinExistence type="predicted"/>
<name>A0ABQ7HV19_9MICR</name>
<sequence length="106" mass="12395">MVKETVSFFKIIGLEINREKSTTNGFQCENIATLLDNIKVYKYLVMIEHHSSNIMRESFDKVRCELLARVNRLCEFESNLNSKNLFKAINENAISLVNYYIGLQHF</sequence>
<comment type="caution">
    <text evidence="1">The sequence shown here is derived from an EMBL/GenBank/DDBJ whole genome shotgun (WGS) entry which is preliminary data.</text>
</comment>
<dbReference type="Proteomes" id="UP001516464">
    <property type="component" value="Unassembled WGS sequence"/>
</dbReference>
<organism evidence="1 2">
    <name type="scientific">Astathelohania contejeani</name>
    <dbReference type="NCBI Taxonomy" id="164912"/>
    <lineage>
        <taxon>Eukaryota</taxon>
        <taxon>Fungi</taxon>
        <taxon>Fungi incertae sedis</taxon>
        <taxon>Microsporidia</taxon>
        <taxon>Astathelohaniidae</taxon>
        <taxon>Astathelohania</taxon>
    </lineage>
</organism>
<accession>A0ABQ7HV19</accession>
<reference evidence="1 2" key="1">
    <citation type="submission" date="2019-01" db="EMBL/GenBank/DDBJ databases">
        <title>Genomes sequencing and comparative genomics of infectious freshwater microsporidia, Cucumispora dikerogammari and Thelohania contejeani.</title>
        <authorList>
            <person name="Cormier A."/>
            <person name="Giraud I."/>
            <person name="Wattier R."/>
            <person name="Teixeira M."/>
            <person name="Grandjean F."/>
            <person name="Rigaud T."/>
            <person name="Cordaux R."/>
        </authorList>
    </citation>
    <scope>NUCLEOTIDE SEQUENCE [LARGE SCALE GENOMIC DNA]</scope>
    <source>
        <strain evidence="1">T1</strain>
        <tissue evidence="1">Spores</tissue>
    </source>
</reference>
<keyword evidence="2" id="KW-1185">Reference proteome</keyword>
<dbReference type="EMBL" id="SBIQ01000763">
    <property type="protein sequence ID" value="KAF7672105.1"/>
    <property type="molecule type" value="Genomic_DNA"/>
</dbReference>
<evidence type="ECO:0000313" key="1">
    <source>
        <dbReference type="EMBL" id="KAF7672105.1"/>
    </source>
</evidence>
<evidence type="ECO:0000313" key="2">
    <source>
        <dbReference type="Proteomes" id="UP001516464"/>
    </source>
</evidence>